<gene>
    <name evidence="2" type="ORF">Pan44_23570</name>
</gene>
<protein>
    <submittedName>
        <fullName evidence="2">Uncharacterized protein</fullName>
    </submittedName>
</protein>
<dbReference type="InParanoid" id="A0A517SDY9"/>
<dbReference type="RefSeq" id="WP_231754295.1">
    <property type="nucleotide sequence ID" value="NZ_CP036271.1"/>
</dbReference>
<organism evidence="2 3">
    <name type="scientific">Caulifigura coniformis</name>
    <dbReference type="NCBI Taxonomy" id="2527983"/>
    <lineage>
        <taxon>Bacteria</taxon>
        <taxon>Pseudomonadati</taxon>
        <taxon>Planctomycetota</taxon>
        <taxon>Planctomycetia</taxon>
        <taxon>Planctomycetales</taxon>
        <taxon>Planctomycetaceae</taxon>
        <taxon>Caulifigura</taxon>
    </lineage>
</organism>
<sequence>MLPPADNSNGRLPGGPASKATPMEPAMQRQVNVLALLKDGERFVFLYDDRSLPQLLQTLGRYAADPELSFSWYDAAVLSQKVRRLQDSPSSMYRESA</sequence>
<keyword evidence="3" id="KW-1185">Reference proteome</keyword>
<evidence type="ECO:0000313" key="3">
    <source>
        <dbReference type="Proteomes" id="UP000315700"/>
    </source>
</evidence>
<name>A0A517SDY9_9PLAN</name>
<proteinExistence type="predicted"/>
<feature type="compositionally biased region" description="Polar residues" evidence="1">
    <location>
        <begin position="1"/>
        <end position="10"/>
    </location>
</feature>
<reference evidence="2 3" key="1">
    <citation type="submission" date="2019-02" db="EMBL/GenBank/DDBJ databases">
        <title>Deep-cultivation of Planctomycetes and their phenomic and genomic characterization uncovers novel biology.</title>
        <authorList>
            <person name="Wiegand S."/>
            <person name="Jogler M."/>
            <person name="Boedeker C."/>
            <person name="Pinto D."/>
            <person name="Vollmers J."/>
            <person name="Rivas-Marin E."/>
            <person name="Kohn T."/>
            <person name="Peeters S.H."/>
            <person name="Heuer A."/>
            <person name="Rast P."/>
            <person name="Oberbeckmann S."/>
            <person name="Bunk B."/>
            <person name="Jeske O."/>
            <person name="Meyerdierks A."/>
            <person name="Storesund J.E."/>
            <person name="Kallscheuer N."/>
            <person name="Luecker S."/>
            <person name="Lage O.M."/>
            <person name="Pohl T."/>
            <person name="Merkel B.J."/>
            <person name="Hornburger P."/>
            <person name="Mueller R.-W."/>
            <person name="Bruemmer F."/>
            <person name="Labrenz M."/>
            <person name="Spormann A.M."/>
            <person name="Op den Camp H."/>
            <person name="Overmann J."/>
            <person name="Amann R."/>
            <person name="Jetten M.S.M."/>
            <person name="Mascher T."/>
            <person name="Medema M.H."/>
            <person name="Devos D.P."/>
            <person name="Kaster A.-K."/>
            <person name="Ovreas L."/>
            <person name="Rohde M."/>
            <person name="Galperin M.Y."/>
            <person name="Jogler C."/>
        </authorList>
    </citation>
    <scope>NUCLEOTIDE SEQUENCE [LARGE SCALE GENOMIC DNA]</scope>
    <source>
        <strain evidence="2 3">Pan44</strain>
    </source>
</reference>
<dbReference type="AlphaFoldDB" id="A0A517SDY9"/>
<dbReference type="KEGG" id="ccos:Pan44_23570"/>
<feature type="region of interest" description="Disordered" evidence="1">
    <location>
        <begin position="1"/>
        <end position="25"/>
    </location>
</feature>
<evidence type="ECO:0000313" key="2">
    <source>
        <dbReference type="EMBL" id="QDT54328.1"/>
    </source>
</evidence>
<evidence type="ECO:0000256" key="1">
    <source>
        <dbReference type="SAM" id="MobiDB-lite"/>
    </source>
</evidence>
<dbReference type="EMBL" id="CP036271">
    <property type="protein sequence ID" value="QDT54328.1"/>
    <property type="molecule type" value="Genomic_DNA"/>
</dbReference>
<accession>A0A517SDY9</accession>
<dbReference type="Proteomes" id="UP000315700">
    <property type="component" value="Chromosome"/>
</dbReference>